<dbReference type="CDD" id="cd07739">
    <property type="entry name" value="metallo-hydrolase-like_MBL-fold"/>
    <property type="match status" value="1"/>
</dbReference>
<dbReference type="Gene3D" id="3.60.15.10">
    <property type="entry name" value="Ribonuclease Z/Hydroxyacylglutathione hydrolase-like"/>
    <property type="match status" value="1"/>
</dbReference>
<dbReference type="SMART" id="SM00849">
    <property type="entry name" value="Lactamase_B"/>
    <property type="match status" value="1"/>
</dbReference>
<feature type="signal peptide" evidence="1">
    <location>
        <begin position="1"/>
        <end position="23"/>
    </location>
</feature>
<dbReference type="SUPFAM" id="SSF56281">
    <property type="entry name" value="Metallo-hydrolase/oxidoreductase"/>
    <property type="match status" value="1"/>
</dbReference>
<sequence>MKKVKQVLASTLLASTLTQPVLAQSQVTVDIYNPQNKSIFAVSSSIISGDSEVLLVDAQFQRNDAQALVEKIKASGKKLTTIFISHSDPDFYFGLDVLKTAFPNAKILATKSTVDNIKHSMQGKLNYWGPILKANAPTQLFVPEVTLSNSLTIDGTDIFIKNLQHDPKHTYLWIPSIKTVVGGVVVFDKMHAWLADSSTVAERKTWQVTLTNIEGLAPEVVIPGHFLAGSKQDLSAVSFMKDYLNKADGAAKSAKNSAEFVEIMTQAYPDLGAKSILDLSSKVVMGEMQWH</sequence>
<dbReference type="PANTHER" id="PTHR42951">
    <property type="entry name" value="METALLO-BETA-LACTAMASE DOMAIN-CONTAINING"/>
    <property type="match status" value="1"/>
</dbReference>
<evidence type="ECO:0000313" key="3">
    <source>
        <dbReference type="EMBL" id="MDQ9090446.1"/>
    </source>
</evidence>
<dbReference type="RefSeq" id="WP_016707066.1">
    <property type="nucleotide sequence ID" value="NZ_JAVIFY010000001.1"/>
</dbReference>
<dbReference type="Pfam" id="PF00753">
    <property type="entry name" value="Lactamase_B"/>
    <property type="match status" value="1"/>
</dbReference>
<dbReference type="EMBL" id="JAVIFY010000001">
    <property type="protein sequence ID" value="MDQ9090446.1"/>
    <property type="molecule type" value="Genomic_DNA"/>
</dbReference>
<dbReference type="InterPro" id="IPR050855">
    <property type="entry name" value="NDM-1-like"/>
</dbReference>
<feature type="domain" description="Metallo-beta-lactamase" evidence="2">
    <location>
        <begin position="41"/>
        <end position="225"/>
    </location>
</feature>
<comment type="caution">
    <text evidence="3">The sequence shown here is derived from an EMBL/GenBank/DDBJ whole genome shotgun (WGS) entry which is preliminary data.</text>
</comment>
<organism evidence="3 4">
    <name type="scientific">Pseudoalteromonas haloplanktis</name>
    <name type="common">Alteromonas haloplanktis</name>
    <dbReference type="NCBI Taxonomy" id="228"/>
    <lineage>
        <taxon>Bacteria</taxon>
        <taxon>Pseudomonadati</taxon>
        <taxon>Pseudomonadota</taxon>
        <taxon>Gammaproteobacteria</taxon>
        <taxon>Alteromonadales</taxon>
        <taxon>Pseudoalteromonadaceae</taxon>
        <taxon>Pseudoalteromonas</taxon>
    </lineage>
</organism>
<evidence type="ECO:0000256" key="1">
    <source>
        <dbReference type="SAM" id="SignalP"/>
    </source>
</evidence>
<evidence type="ECO:0000313" key="4">
    <source>
        <dbReference type="Proteomes" id="UP001226574"/>
    </source>
</evidence>
<dbReference type="PANTHER" id="PTHR42951:SF14">
    <property type="entry name" value="METALLO-BETA-LACTAMASE SUPERFAMILY PROTEIN"/>
    <property type="match status" value="1"/>
</dbReference>
<proteinExistence type="predicted"/>
<dbReference type="Proteomes" id="UP001226574">
    <property type="component" value="Unassembled WGS sequence"/>
</dbReference>
<feature type="chain" id="PRO_5046510272" evidence="1">
    <location>
        <begin position="24"/>
        <end position="291"/>
    </location>
</feature>
<keyword evidence="1" id="KW-0732">Signal</keyword>
<evidence type="ECO:0000259" key="2">
    <source>
        <dbReference type="SMART" id="SM00849"/>
    </source>
</evidence>
<accession>A0ABU1B7Z1</accession>
<dbReference type="InterPro" id="IPR036866">
    <property type="entry name" value="RibonucZ/Hydroxyglut_hydro"/>
</dbReference>
<gene>
    <name evidence="3" type="ORF">RC083_02425</name>
</gene>
<reference evidence="3 4" key="1">
    <citation type="submission" date="2023-08" db="EMBL/GenBank/DDBJ databases">
        <title>Pseudoalteromonas haloplanktis LL1 genome.</title>
        <authorList>
            <person name="Wu S."/>
        </authorList>
    </citation>
    <scope>NUCLEOTIDE SEQUENCE [LARGE SCALE GENOMIC DNA]</scope>
    <source>
        <strain evidence="3 4">LL1</strain>
    </source>
</reference>
<keyword evidence="4" id="KW-1185">Reference proteome</keyword>
<dbReference type="InterPro" id="IPR001279">
    <property type="entry name" value="Metallo-B-lactamas"/>
</dbReference>
<name>A0ABU1B7Z1_PSEHA</name>
<protein>
    <submittedName>
        <fullName evidence="3">MBL fold metallo-hydrolase</fullName>
    </submittedName>
</protein>